<name>A0ABQ8MQX1_LABRO</name>
<comment type="caution">
    <text evidence="1">The sequence shown here is derived from an EMBL/GenBank/DDBJ whole genome shotgun (WGS) entry which is preliminary data.</text>
</comment>
<dbReference type="EMBL" id="JACTAM010000004">
    <property type="protein sequence ID" value="KAI2665204.1"/>
    <property type="molecule type" value="Genomic_DNA"/>
</dbReference>
<organism evidence="1 2">
    <name type="scientific">Labeo rohita</name>
    <name type="common">Indian major carp</name>
    <name type="synonym">Cyprinus rohita</name>
    <dbReference type="NCBI Taxonomy" id="84645"/>
    <lineage>
        <taxon>Eukaryota</taxon>
        <taxon>Metazoa</taxon>
        <taxon>Chordata</taxon>
        <taxon>Craniata</taxon>
        <taxon>Vertebrata</taxon>
        <taxon>Euteleostomi</taxon>
        <taxon>Actinopterygii</taxon>
        <taxon>Neopterygii</taxon>
        <taxon>Teleostei</taxon>
        <taxon>Ostariophysi</taxon>
        <taxon>Cypriniformes</taxon>
        <taxon>Cyprinidae</taxon>
        <taxon>Labeoninae</taxon>
        <taxon>Labeonini</taxon>
        <taxon>Labeo</taxon>
    </lineage>
</organism>
<protein>
    <submittedName>
        <fullName evidence="1">Uncharacterized protein</fullName>
    </submittedName>
</protein>
<keyword evidence="2" id="KW-1185">Reference proteome</keyword>
<dbReference type="Proteomes" id="UP000830375">
    <property type="component" value="Unassembled WGS sequence"/>
</dbReference>
<reference evidence="1 2" key="1">
    <citation type="submission" date="2022-01" db="EMBL/GenBank/DDBJ databases">
        <title>A high-quality chromosome-level genome assembly of rohu carp, Labeo rohita.</title>
        <authorList>
            <person name="Arick M.A. II"/>
            <person name="Hsu C.-Y."/>
            <person name="Magbanua Z."/>
            <person name="Pechanova O."/>
            <person name="Grover C."/>
            <person name="Miller E."/>
            <person name="Thrash A."/>
            <person name="Ezzel L."/>
            <person name="Alam S."/>
            <person name="Benzie J."/>
            <person name="Hamilton M."/>
            <person name="Karsi A."/>
            <person name="Lawrence M.L."/>
            <person name="Peterson D.G."/>
        </authorList>
    </citation>
    <scope>NUCLEOTIDE SEQUENCE [LARGE SCALE GENOMIC DNA]</scope>
    <source>
        <strain evidence="2">BAU-BD-2019</strain>
        <tissue evidence="1">Blood</tissue>
    </source>
</reference>
<gene>
    <name evidence="1" type="ORF">H4Q32_021424</name>
</gene>
<accession>A0ABQ8MQX1</accession>
<evidence type="ECO:0000313" key="2">
    <source>
        <dbReference type="Proteomes" id="UP000830375"/>
    </source>
</evidence>
<sequence>MTFVHCSGYFPFRF</sequence>
<evidence type="ECO:0000313" key="1">
    <source>
        <dbReference type="EMBL" id="KAI2665204.1"/>
    </source>
</evidence>
<proteinExistence type="predicted"/>